<sequence length="351" mass="39521">MNGQRWITISVILLVILLLIALVLPAIQQAREAARRSTSKNNLKQIGLALSNYHETHGSLPPGGIIREDGTAMQGWLTMLLPYMDNSPDYYMLDFNQPWEGPDNLYVMQSVRPTYLIPGVKAHYTNFGYGLTHYLGNPHLLYRNSSVKFKQMTNGTAHTWMVGEVAGNYQPWGYPFNWRPLGTKMCNGPNSYGHSPWQGGHLLFADGSVSFFSDGTSPEILKGLGDAPPVSNQEQAAFPKKRFETGNFHWDYISLQSQPDDENVYYAKTLQTDSNSLMLINLFSSENLTESEKEELIEHQRAFPTPHFFLRIDSATDIAQALEVSSLSQAATPEQFQANVKLLESLQRQLK</sequence>
<dbReference type="OrthoDB" id="258182at2"/>
<dbReference type="EMBL" id="CP036269">
    <property type="protein sequence ID" value="QDT40782.1"/>
    <property type="molecule type" value="Genomic_DNA"/>
</dbReference>
<gene>
    <name evidence="3" type="ORF">Pan241w_08410</name>
</gene>
<reference evidence="3 4" key="1">
    <citation type="submission" date="2019-02" db="EMBL/GenBank/DDBJ databases">
        <title>Deep-cultivation of Planctomycetes and their phenomic and genomic characterization uncovers novel biology.</title>
        <authorList>
            <person name="Wiegand S."/>
            <person name="Jogler M."/>
            <person name="Boedeker C."/>
            <person name="Pinto D."/>
            <person name="Vollmers J."/>
            <person name="Rivas-Marin E."/>
            <person name="Kohn T."/>
            <person name="Peeters S.H."/>
            <person name="Heuer A."/>
            <person name="Rast P."/>
            <person name="Oberbeckmann S."/>
            <person name="Bunk B."/>
            <person name="Jeske O."/>
            <person name="Meyerdierks A."/>
            <person name="Storesund J.E."/>
            <person name="Kallscheuer N."/>
            <person name="Luecker S."/>
            <person name="Lage O.M."/>
            <person name="Pohl T."/>
            <person name="Merkel B.J."/>
            <person name="Hornburger P."/>
            <person name="Mueller R.-W."/>
            <person name="Bruemmer F."/>
            <person name="Labrenz M."/>
            <person name="Spormann A.M."/>
            <person name="Op den Camp H."/>
            <person name="Overmann J."/>
            <person name="Amann R."/>
            <person name="Jetten M.S.M."/>
            <person name="Mascher T."/>
            <person name="Medema M.H."/>
            <person name="Devos D.P."/>
            <person name="Kaster A.-K."/>
            <person name="Ovreas L."/>
            <person name="Rohde M."/>
            <person name="Galperin M.Y."/>
            <person name="Jogler C."/>
        </authorList>
    </citation>
    <scope>NUCLEOTIDE SEQUENCE [LARGE SCALE GENOMIC DNA]</scope>
    <source>
        <strain evidence="3 4">Pan241w</strain>
    </source>
</reference>
<protein>
    <recommendedName>
        <fullName evidence="2">DUF1559 domain-containing protein</fullName>
    </recommendedName>
</protein>
<proteinExistence type="predicted"/>
<dbReference type="InterPro" id="IPR045584">
    <property type="entry name" value="Pilin-like"/>
</dbReference>
<keyword evidence="1" id="KW-1133">Transmembrane helix</keyword>
<evidence type="ECO:0000256" key="1">
    <source>
        <dbReference type="SAM" id="Phobius"/>
    </source>
</evidence>
<dbReference type="PANTHER" id="PTHR30093:SF2">
    <property type="entry name" value="TYPE II SECRETION SYSTEM PROTEIN H"/>
    <property type="match status" value="1"/>
</dbReference>
<name>A0A517RA61_9PLAN</name>
<dbReference type="KEGG" id="gaz:Pan241w_08410"/>
<keyword evidence="1" id="KW-0812">Transmembrane</keyword>
<evidence type="ECO:0000313" key="3">
    <source>
        <dbReference type="EMBL" id="QDT40782.1"/>
    </source>
</evidence>
<keyword evidence="1" id="KW-0472">Membrane</keyword>
<evidence type="ECO:0000313" key="4">
    <source>
        <dbReference type="Proteomes" id="UP000317171"/>
    </source>
</evidence>
<dbReference type="InterPro" id="IPR011453">
    <property type="entry name" value="DUF1559"/>
</dbReference>
<dbReference type="Pfam" id="PF07596">
    <property type="entry name" value="SBP_bac_10"/>
    <property type="match status" value="1"/>
</dbReference>
<organism evidence="3 4">
    <name type="scientific">Gimesia alba</name>
    <dbReference type="NCBI Taxonomy" id="2527973"/>
    <lineage>
        <taxon>Bacteria</taxon>
        <taxon>Pseudomonadati</taxon>
        <taxon>Planctomycetota</taxon>
        <taxon>Planctomycetia</taxon>
        <taxon>Planctomycetales</taxon>
        <taxon>Planctomycetaceae</taxon>
        <taxon>Gimesia</taxon>
    </lineage>
</organism>
<dbReference type="SUPFAM" id="SSF54523">
    <property type="entry name" value="Pili subunits"/>
    <property type="match status" value="1"/>
</dbReference>
<keyword evidence="4" id="KW-1185">Reference proteome</keyword>
<dbReference type="RefSeq" id="WP_145211298.1">
    <property type="nucleotide sequence ID" value="NZ_CP036269.1"/>
</dbReference>
<evidence type="ECO:0000259" key="2">
    <source>
        <dbReference type="Pfam" id="PF07596"/>
    </source>
</evidence>
<feature type="transmembrane region" description="Helical" evidence="1">
    <location>
        <begin position="6"/>
        <end position="27"/>
    </location>
</feature>
<feature type="domain" description="DUF1559" evidence="2">
    <location>
        <begin position="28"/>
        <end position="167"/>
    </location>
</feature>
<dbReference type="AlphaFoldDB" id="A0A517RA61"/>
<dbReference type="Proteomes" id="UP000317171">
    <property type="component" value="Chromosome"/>
</dbReference>
<dbReference type="Gene3D" id="3.30.700.10">
    <property type="entry name" value="Glycoprotein, Type 4 Pilin"/>
    <property type="match status" value="1"/>
</dbReference>
<dbReference type="PANTHER" id="PTHR30093">
    <property type="entry name" value="GENERAL SECRETION PATHWAY PROTEIN G"/>
    <property type="match status" value="1"/>
</dbReference>
<accession>A0A517RA61</accession>